<proteinExistence type="predicted"/>
<dbReference type="PANTHER" id="PTHR43877">
    <property type="entry name" value="AMINOALKYLPHOSPHONATE N-ACETYLTRANSFERASE-RELATED-RELATED"/>
    <property type="match status" value="1"/>
</dbReference>
<dbReference type="OrthoDB" id="4458954at2"/>
<sequence>MTTSLIRPRSSEDLCACVDALAAVHTSDGYPVNWPSDPQGWLTPLDLVQAWVAVEGSDIVGHIGLSSIDVATFEPPLALALGTPIGVVGSITRLFVAPRGRGHGHATHLLDVVRREASDLGLPLTLNVSDDGHAAIALYERAGWQRVASARADWLNAAGENALVHYYVSPDSTQRLNQGA</sequence>
<gene>
    <name evidence="4" type="ORF">SAMN05216276_106818</name>
</gene>
<dbReference type="SUPFAM" id="SSF55729">
    <property type="entry name" value="Acyl-CoA N-acyltransferases (Nat)"/>
    <property type="match status" value="1"/>
</dbReference>
<dbReference type="GO" id="GO:0005840">
    <property type="term" value="C:ribosome"/>
    <property type="evidence" value="ECO:0007669"/>
    <property type="project" value="UniProtKB-KW"/>
</dbReference>
<evidence type="ECO:0000259" key="3">
    <source>
        <dbReference type="PROSITE" id="PS51186"/>
    </source>
</evidence>
<evidence type="ECO:0000256" key="1">
    <source>
        <dbReference type="ARBA" id="ARBA00022679"/>
    </source>
</evidence>
<dbReference type="PROSITE" id="PS51186">
    <property type="entry name" value="GNAT"/>
    <property type="match status" value="1"/>
</dbReference>
<keyword evidence="1" id="KW-0808">Transferase</keyword>
<dbReference type="Proteomes" id="UP000198282">
    <property type="component" value="Unassembled WGS sequence"/>
</dbReference>
<dbReference type="RefSeq" id="WP_089212522.1">
    <property type="nucleotide sequence ID" value="NZ_FZOD01000068.1"/>
</dbReference>
<dbReference type="CDD" id="cd04301">
    <property type="entry name" value="NAT_SF"/>
    <property type="match status" value="1"/>
</dbReference>
<evidence type="ECO:0000313" key="5">
    <source>
        <dbReference type="Proteomes" id="UP000198282"/>
    </source>
</evidence>
<dbReference type="AlphaFoldDB" id="A0A239NU69"/>
<dbReference type="PANTHER" id="PTHR43877:SF2">
    <property type="entry name" value="AMINOALKYLPHOSPHONATE N-ACETYLTRANSFERASE-RELATED"/>
    <property type="match status" value="1"/>
</dbReference>
<dbReference type="InterPro" id="IPR050832">
    <property type="entry name" value="Bact_Acetyltransf"/>
</dbReference>
<dbReference type="InterPro" id="IPR016181">
    <property type="entry name" value="Acyl_CoA_acyltransferase"/>
</dbReference>
<keyword evidence="4" id="KW-0687">Ribonucleoprotein</keyword>
<evidence type="ECO:0000256" key="2">
    <source>
        <dbReference type="ARBA" id="ARBA00023315"/>
    </source>
</evidence>
<keyword evidence="4" id="KW-0689">Ribosomal protein</keyword>
<dbReference type="EMBL" id="FZOD01000068">
    <property type="protein sequence ID" value="SNT57993.1"/>
    <property type="molecule type" value="Genomic_DNA"/>
</dbReference>
<name>A0A239NU69_9ACTN</name>
<keyword evidence="2" id="KW-0012">Acyltransferase</keyword>
<organism evidence="4 5">
    <name type="scientific">Streptosporangium subroseum</name>
    <dbReference type="NCBI Taxonomy" id="106412"/>
    <lineage>
        <taxon>Bacteria</taxon>
        <taxon>Bacillati</taxon>
        <taxon>Actinomycetota</taxon>
        <taxon>Actinomycetes</taxon>
        <taxon>Streptosporangiales</taxon>
        <taxon>Streptosporangiaceae</taxon>
        <taxon>Streptosporangium</taxon>
    </lineage>
</organism>
<protein>
    <submittedName>
        <fullName evidence="4">Ribosomal protein S18 acetylase RimI</fullName>
    </submittedName>
</protein>
<accession>A0A239NU69</accession>
<dbReference type="InterPro" id="IPR000182">
    <property type="entry name" value="GNAT_dom"/>
</dbReference>
<feature type="domain" description="N-acetyltransferase" evidence="3">
    <location>
        <begin position="4"/>
        <end position="173"/>
    </location>
</feature>
<evidence type="ECO:0000313" key="4">
    <source>
        <dbReference type="EMBL" id="SNT57993.1"/>
    </source>
</evidence>
<dbReference type="Gene3D" id="3.40.630.30">
    <property type="match status" value="1"/>
</dbReference>
<reference evidence="4 5" key="1">
    <citation type="submission" date="2017-06" db="EMBL/GenBank/DDBJ databases">
        <authorList>
            <person name="Kim H.J."/>
            <person name="Triplett B.A."/>
        </authorList>
    </citation>
    <scope>NUCLEOTIDE SEQUENCE [LARGE SCALE GENOMIC DNA]</scope>
    <source>
        <strain evidence="4 5">CGMCC 4.2132</strain>
    </source>
</reference>
<keyword evidence="5" id="KW-1185">Reference proteome</keyword>
<dbReference type="Pfam" id="PF00583">
    <property type="entry name" value="Acetyltransf_1"/>
    <property type="match status" value="1"/>
</dbReference>
<dbReference type="GO" id="GO:0016747">
    <property type="term" value="F:acyltransferase activity, transferring groups other than amino-acyl groups"/>
    <property type="evidence" value="ECO:0007669"/>
    <property type="project" value="InterPro"/>
</dbReference>